<gene>
    <name evidence="6" type="ORF">EV141_1477</name>
</gene>
<dbReference type="GO" id="GO:0003700">
    <property type="term" value="F:DNA-binding transcription factor activity"/>
    <property type="evidence" value="ECO:0007669"/>
    <property type="project" value="TreeGrafter"/>
</dbReference>
<dbReference type="Proteomes" id="UP000293519">
    <property type="component" value="Unassembled WGS sequence"/>
</dbReference>
<evidence type="ECO:0000259" key="5">
    <source>
        <dbReference type="Pfam" id="PF03466"/>
    </source>
</evidence>
<dbReference type="Pfam" id="PF03466">
    <property type="entry name" value="LysR_substrate"/>
    <property type="match status" value="2"/>
</dbReference>
<evidence type="ECO:0000256" key="4">
    <source>
        <dbReference type="ARBA" id="ARBA00023163"/>
    </source>
</evidence>
<dbReference type="Gene3D" id="3.40.190.10">
    <property type="entry name" value="Periplasmic binding protein-like II"/>
    <property type="match status" value="4"/>
</dbReference>
<keyword evidence="2" id="KW-0805">Transcription regulation</keyword>
<evidence type="ECO:0000313" key="7">
    <source>
        <dbReference type="Proteomes" id="UP000293519"/>
    </source>
</evidence>
<dbReference type="PANTHER" id="PTHR30346">
    <property type="entry name" value="TRANSCRIPTIONAL DUAL REGULATOR HCAR-RELATED"/>
    <property type="match status" value="1"/>
</dbReference>
<dbReference type="RefSeq" id="WP_130485283.1">
    <property type="nucleotide sequence ID" value="NZ_SGWW01000002.1"/>
</dbReference>
<protein>
    <submittedName>
        <fullName evidence="6">LysR substrate binding domain-containing protein</fullName>
    </submittedName>
</protein>
<feature type="domain" description="LysR substrate-binding" evidence="5">
    <location>
        <begin position="22"/>
        <end position="97"/>
    </location>
</feature>
<sequence length="184" mass="19568">MAEPLVVAFVTGVTPTKWERIWRERRPPGRIHLESMTQDAALAALADGTAHMALLRDVAADDERHAIALYREQPVAVVPKESLAADASSLTLAELRELGGLPVLDVDLIVGTGAETIELVAANVGVAVVPQSVARQHGRKDVVARPVTDAPDTGVALVWPTTNAHPLVDVFIGIVRGRTANSSR</sequence>
<dbReference type="GO" id="GO:0003677">
    <property type="term" value="F:DNA binding"/>
    <property type="evidence" value="ECO:0007669"/>
    <property type="project" value="UniProtKB-KW"/>
</dbReference>
<feature type="domain" description="LysR substrate-binding" evidence="5">
    <location>
        <begin position="106"/>
        <end position="178"/>
    </location>
</feature>
<evidence type="ECO:0000313" key="6">
    <source>
        <dbReference type="EMBL" id="RZS57757.1"/>
    </source>
</evidence>
<name>A0A4Q7LU70_9MICO</name>
<dbReference type="PANTHER" id="PTHR30346:SF0">
    <property type="entry name" value="HCA OPERON TRANSCRIPTIONAL ACTIVATOR HCAR"/>
    <property type="match status" value="1"/>
</dbReference>
<evidence type="ECO:0000256" key="2">
    <source>
        <dbReference type="ARBA" id="ARBA00023015"/>
    </source>
</evidence>
<accession>A0A4Q7LU70</accession>
<keyword evidence="7" id="KW-1185">Reference proteome</keyword>
<dbReference type="AlphaFoldDB" id="A0A4Q7LU70"/>
<comment type="caution">
    <text evidence="6">The sequence shown here is derived from an EMBL/GenBank/DDBJ whole genome shotgun (WGS) entry which is preliminary data.</text>
</comment>
<comment type="similarity">
    <text evidence="1">Belongs to the LysR transcriptional regulatory family.</text>
</comment>
<dbReference type="EMBL" id="SGWW01000002">
    <property type="protein sequence ID" value="RZS57757.1"/>
    <property type="molecule type" value="Genomic_DNA"/>
</dbReference>
<evidence type="ECO:0000256" key="1">
    <source>
        <dbReference type="ARBA" id="ARBA00009437"/>
    </source>
</evidence>
<evidence type="ECO:0000256" key="3">
    <source>
        <dbReference type="ARBA" id="ARBA00023125"/>
    </source>
</evidence>
<dbReference type="SUPFAM" id="SSF53850">
    <property type="entry name" value="Periplasmic binding protein-like II"/>
    <property type="match status" value="1"/>
</dbReference>
<keyword evidence="3" id="KW-0238">DNA-binding</keyword>
<dbReference type="InterPro" id="IPR005119">
    <property type="entry name" value="LysR_subst-bd"/>
</dbReference>
<reference evidence="6 7" key="1">
    <citation type="journal article" date="2015" name="Stand. Genomic Sci.">
        <title>Genomic Encyclopedia of Bacterial and Archaeal Type Strains, Phase III: the genomes of soil and plant-associated and newly described type strains.</title>
        <authorList>
            <person name="Whitman W.B."/>
            <person name="Woyke T."/>
            <person name="Klenk H.P."/>
            <person name="Zhou Y."/>
            <person name="Lilburn T.G."/>
            <person name="Beck B.J."/>
            <person name="De Vos P."/>
            <person name="Vandamme P."/>
            <person name="Eisen J.A."/>
            <person name="Garrity G."/>
            <person name="Hugenholtz P."/>
            <person name="Kyrpides N.C."/>
        </authorList>
    </citation>
    <scope>NUCLEOTIDE SEQUENCE [LARGE SCALE GENOMIC DNA]</scope>
    <source>
        <strain evidence="6 7">CV2</strain>
    </source>
</reference>
<dbReference type="OrthoDB" id="3388207at2"/>
<organism evidence="6 7">
    <name type="scientific">Microcella putealis</name>
    <dbReference type="NCBI Taxonomy" id="337005"/>
    <lineage>
        <taxon>Bacteria</taxon>
        <taxon>Bacillati</taxon>
        <taxon>Actinomycetota</taxon>
        <taxon>Actinomycetes</taxon>
        <taxon>Micrococcales</taxon>
        <taxon>Microbacteriaceae</taxon>
        <taxon>Microcella</taxon>
    </lineage>
</organism>
<keyword evidence="4" id="KW-0804">Transcription</keyword>
<proteinExistence type="inferred from homology"/>
<dbReference type="GO" id="GO:0032993">
    <property type="term" value="C:protein-DNA complex"/>
    <property type="evidence" value="ECO:0007669"/>
    <property type="project" value="TreeGrafter"/>
</dbReference>